<keyword evidence="2" id="KW-1185">Reference proteome</keyword>
<feature type="non-terminal residue" evidence="1">
    <location>
        <position position="1"/>
    </location>
</feature>
<gene>
    <name evidence="1" type="ORF">KIPB_011267</name>
</gene>
<organism evidence="1 2">
    <name type="scientific">Kipferlia bialata</name>
    <dbReference type="NCBI Taxonomy" id="797122"/>
    <lineage>
        <taxon>Eukaryota</taxon>
        <taxon>Metamonada</taxon>
        <taxon>Carpediemonas-like organisms</taxon>
        <taxon>Kipferlia</taxon>
    </lineage>
</organism>
<dbReference type="Proteomes" id="UP000265618">
    <property type="component" value="Unassembled WGS sequence"/>
</dbReference>
<sequence length="160" mass="17472">KSLQMTFDCAFVCDTKMLDSPKERPPAPGDGPSPCAYANATDYILGWAKMQGGDGADDDRGVRLKTSNLRYAWSVMKEDKLSSVLFKVLRRHFIVTHANPSLTYATALDGSSHLGISHYSPGRLLFIVFPTATSIPQASGMLQHLVNKLREVERAASASL</sequence>
<reference evidence="1 2" key="1">
    <citation type="journal article" date="2018" name="PLoS ONE">
        <title>The draft genome of Kipferlia bialata reveals reductive genome evolution in fornicate parasites.</title>
        <authorList>
            <person name="Tanifuji G."/>
            <person name="Takabayashi S."/>
            <person name="Kume K."/>
            <person name="Takagi M."/>
            <person name="Nakayama T."/>
            <person name="Kamikawa R."/>
            <person name="Inagaki Y."/>
            <person name="Hashimoto T."/>
        </authorList>
    </citation>
    <scope>NUCLEOTIDE SEQUENCE [LARGE SCALE GENOMIC DNA]</scope>
    <source>
        <strain evidence="1">NY0173</strain>
    </source>
</reference>
<name>A0A9K3D7A5_9EUKA</name>
<proteinExistence type="predicted"/>
<comment type="caution">
    <text evidence="1">The sequence shown here is derived from an EMBL/GenBank/DDBJ whole genome shotgun (WGS) entry which is preliminary data.</text>
</comment>
<evidence type="ECO:0000313" key="2">
    <source>
        <dbReference type="Proteomes" id="UP000265618"/>
    </source>
</evidence>
<dbReference type="AlphaFoldDB" id="A0A9K3D7A5"/>
<accession>A0A9K3D7A5</accession>
<evidence type="ECO:0000313" key="1">
    <source>
        <dbReference type="EMBL" id="GIQ88915.1"/>
    </source>
</evidence>
<protein>
    <submittedName>
        <fullName evidence="1">Uncharacterized protein</fullName>
    </submittedName>
</protein>
<dbReference type="EMBL" id="BDIP01004515">
    <property type="protein sequence ID" value="GIQ88915.1"/>
    <property type="molecule type" value="Genomic_DNA"/>
</dbReference>